<protein>
    <submittedName>
        <fullName evidence="1">Uncharacterized protein</fullName>
    </submittedName>
</protein>
<organism evidence="1 2">
    <name type="scientific">Aspergillus pseudoustus</name>
    <dbReference type="NCBI Taxonomy" id="1810923"/>
    <lineage>
        <taxon>Eukaryota</taxon>
        <taxon>Fungi</taxon>
        <taxon>Dikarya</taxon>
        <taxon>Ascomycota</taxon>
        <taxon>Pezizomycotina</taxon>
        <taxon>Eurotiomycetes</taxon>
        <taxon>Eurotiomycetidae</taxon>
        <taxon>Eurotiales</taxon>
        <taxon>Aspergillaceae</taxon>
        <taxon>Aspergillus</taxon>
        <taxon>Aspergillus subgen. Nidulantes</taxon>
    </lineage>
</organism>
<reference evidence="1 2" key="1">
    <citation type="submission" date="2024-07" db="EMBL/GenBank/DDBJ databases">
        <title>Section-level genome sequencing and comparative genomics of Aspergillus sections Usti and Cavernicolus.</title>
        <authorList>
            <consortium name="Lawrence Berkeley National Laboratory"/>
            <person name="Nybo J.L."/>
            <person name="Vesth T.C."/>
            <person name="Theobald S."/>
            <person name="Frisvad J.C."/>
            <person name="Larsen T.O."/>
            <person name="Kjaerboelling I."/>
            <person name="Rothschild-Mancinelli K."/>
            <person name="Lyhne E.K."/>
            <person name="Kogle M.E."/>
            <person name="Barry K."/>
            <person name="Clum A."/>
            <person name="Na H."/>
            <person name="Ledsgaard L."/>
            <person name="Lin J."/>
            <person name="Lipzen A."/>
            <person name="Kuo A."/>
            <person name="Riley R."/>
            <person name="Mondo S."/>
            <person name="Labutti K."/>
            <person name="Haridas S."/>
            <person name="Pangalinan J."/>
            <person name="Salamov A.A."/>
            <person name="Simmons B.A."/>
            <person name="Magnuson J.K."/>
            <person name="Chen J."/>
            <person name="Drula E."/>
            <person name="Henrissat B."/>
            <person name="Wiebenga A."/>
            <person name="Lubbers R.J."/>
            <person name="Gomes A.C."/>
            <person name="Makela M.R."/>
            <person name="Stajich J."/>
            <person name="Grigoriev I.V."/>
            <person name="Mortensen U.H."/>
            <person name="De Vries R.P."/>
            <person name="Baker S.E."/>
            <person name="Andersen M.R."/>
        </authorList>
    </citation>
    <scope>NUCLEOTIDE SEQUENCE [LARGE SCALE GENOMIC DNA]</scope>
    <source>
        <strain evidence="1 2">CBS 123904</strain>
    </source>
</reference>
<sequence>MDPTALTTLLLFHIPKVRRLQLQEYYISQCIFLDVLRRSVRGAVMESLWSFGSLASFRKLENLNIPWSLLASIDPPETSPILPPNLRQITINNSISQPYFGGQNSPGYDLVEWLLRYWQLEAPRLERVLVEDGSWSWKEKVDLEMLAEETGIALVWVFLDFKGAVSRRG</sequence>
<accession>A0ABR4IWS3</accession>
<evidence type="ECO:0000313" key="2">
    <source>
        <dbReference type="Proteomes" id="UP001610446"/>
    </source>
</evidence>
<name>A0ABR4IWS3_9EURO</name>
<comment type="caution">
    <text evidence="1">The sequence shown here is derived from an EMBL/GenBank/DDBJ whole genome shotgun (WGS) entry which is preliminary data.</text>
</comment>
<proteinExistence type="predicted"/>
<gene>
    <name evidence="1" type="ORF">BJY01DRAFT_253995</name>
</gene>
<dbReference type="EMBL" id="JBFXLU010000268">
    <property type="protein sequence ID" value="KAL2832222.1"/>
    <property type="molecule type" value="Genomic_DNA"/>
</dbReference>
<dbReference type="Proteomes" id="UP001610446">
    <property type="component" value="Unassembled WGS sequence"/>
</dbReference>
<keyword evidence="2" id="KW-1185">Reference proteome</keyword>
<evidence type="ECO:0000313" key="1">
    <source>
        <dbReference type="EMBL" id="KAL2832222.1"/>
    </source>
</evidence>